<evidence type="ECO:0000256" key="6">
    <source>
        <dbReference type="ARBA" id="ARBA00022918"/>
    </source>
</evidence>
<keyword evidence="1" id="KW-0808">Transferase</keyword>
<dbReference type="GO" id="GO:0003964">
    <property type="term" value="F:RNA-directed DNA polymerase activity"/>
    <property type="evidence" value="ECO:0007669"/>
    <property type="project" value="UniProtKB-KW"/>
</dbReference>
<dbReference type="Gene3D" id="3.30.70.270">
    <property type="match status" value="1"/>
</dbReference>
<keyword evidence="2" id="KW-0548">Nucleotidyltransferase</keyword>
<proteinExistence type="predicted"/>
<dbReference type="GO" id="GO:0016787">
    <property type="term" value="F:hydrolase activity"/>
    <property type="evidence" value="ECO:0007669"/>
    <property type="project" value="UniProtKB-KW"/>
</dbReference>
<comment type="caution">
    <text evidence="8">The sequence shown here is derived from an EMBL/GenBank/DDBJ whole genome shotgun (WGS) entry which is preliminary data.</text>
</comment>
<dbReference type="PANTHER" id="PTHR41694:SF3">
    <property type="entry name" value="RNA-DIRECTED DNA POLYMERASE-RELATED"/>
    <property type="match status" value="1"/>
</dbReference>
<keyword evidence="5" id="KW-0378">Hydrolase</keyword>
<evidence type="ECO:0000256" key="5">
    <source>
        <dbReference type="ARBA" id="ARBA00022801"/>
    </source>
</evidence>
<sequence length="99" mass="11139">LRKLLGTINWVRPYLGITNTDLSPFFNPLKGHSALTSPRSLTKEAKQVLSYVEKAISQRKVHRQLDNQQIHLFILVTLCQTYGLIGQCVPSLSDPPVIL</sequence>
<dbReference type="GO" id="GO:0004519">
    <property type="term" value="F:endonuclease activity"/>
    <property type="evidence" value="ECO:0007669"/>
    <property type="project" value="UniProtKB-KW"/>
</dbReference>
<evidence type="ECO:0000313" key="9">
    <source>
        <dbReference type="Proteomes" id="UP000633448"/>
    </source>
</evidence>
<dbReference type="OrthoDB" id="9395730at2759"/>
<dbReference type="InterPro" id="IPR010661">
    <property type="entry name" value="RVT_thumb"/>
</dbReference>
<dbReference type="Proteomes" id="UP000633448">
    <property type="component" value="Unassembled WGS sequence"/>
</dbReference>
<reference evidence="8" key="1">
    <citation type="submission" date="2019-10" db="EMBL/GenBank/DDBJ databases">
        <title>Bird 10,000 Genomes (B10K) Project - Family phase.</title>
        <authorList>
            <person name="Zhang G."/>
        </authorList>
    </citation>
    <scope>NUCLEOTIDE SEQUENCE</scope>
    <source>
        <strain evidence="8">B10K-DU-002-53</strain>
        <tissue evidence="8">Muscle</tissue>
    </source>
</reference>
<accession>A0A851FG64</accession>
<keyword evidence="6" id="KW-0695">RNA-directed DNA polymerase</keyword>
<keyword evidence="4" id="KW-0255">Endonuclease</keyword>
<feature type="non-terminal residue" evidence="8">
    <location>
        <position position="1"/>
    </location>
</feature>
<name>A0A851FG64_PITSO</name>
<dbReference type="InterPro" id="IPR043502">
    <property type="entry name" value="DNA/RNA_pol_sf"/>
</dbReference>
<evidence type="ECO:0000256" key="4">
    <source>
        <dbReference type="ARBA" id="ARBA00022759"/>
    </source>
</evidence>
<protein>
    <submittedName>
        <fullName evidence="8">POK18 protein</fullName>
    </submittedName>
</protein>
<evidence type="ECO:0000313" key="8">
    <source>
        <dbReference type="EMBL" id="NWI93759.1"/>
    </source>
</evidence>
<evidence type="ECO:0000256" key="3">
    <source>
        <dbReference type="ARBA" id="ARBA00022722"/>
    </source>
</evidence>
<dbReference type="InterPro" id="IPR043128">
    <property type="entry name" value="Rev_trsase/Diguanyl_cyclase"/>
</dbReference>
<dbReference type="SUPFAM" id="SSF56672">
    <property type="entry name" value="DNA/RNA polymerases"/>
    <property type="match status" value="1"/>
</dbReference>
<evidence type="ECO:0000256" key="1">
    <source>
        <dbReference type="ARBA" id="ARBA00022679"/>
    </source>
</evidence>
<dbReference type="Pfam" id="PF06817">
    <property type="entry name" value="RVT_thumb"/>
    <property type="match status" value="1"/>
</dbReference>
<feature type="non-terminal residue" evidence="8">
    <location>
        <position position="99"/>
    </location>
</feature>
<keyword evidence="9" id="KW-1185">Reference proteome</keyword>
<dbReference type="AlphaFoldDB" id="A0A851FG64"/>
<evidence type="ECO:0000259" key="7">
    <source>
        <dbReference type="Pfam" id="PF06817"/>
    </source>
</evidence>
<dbReference type="EMBL" id="WEKX01019953">
    <property type="protein sequence ID" value="NWI93759.1"/>
    <property type="molecule type" value="Genomic_DNA"/>
</dbReference>
<gene>
    <name evidence="8" type="primary">Ervk18_1</name>
    <name evidence="8" type="ORF">PITSOR_R15187</name>
</gene>
<dbReference type="PANTHER" id="PTHR41694">
    <property type="entry name" value="ENDOGENOUS RETROVIRUS GROUP K MEMBER POL PROTEIN"/>
    <property type="match status" value="1"/>
</dbReference>
<organism evidence="8 9">
    <name type="scientific">Pitta sordida</name>
    <name type="common">Hooded pitta</name>
    <dbReference type="NCBI Taxonomy" id="9163"/>
    <lineage>
        <taxon>Eukaryota</taxon>
        <taxon>Metazoa</taxon>
        <taxon>Chordata</taxon>
        <taxon>Craniata</taxon>
        <taxon>Vertebrata</taxon>
        <taxon>Euteleostomi</taxon>
        <taxon>Archelosauria</taxon>
        <taxon>Archosauria</taxon>
        <taxon>Dinosauria</taxon>
        <taxon>Saurischia</taxon>
        <taxon>Theropoda</taxon>
        <taxon>Coelurosauria</taxon>
        <taxon>Aves</taxon>
        <taxon>Neognathae</taxon>
        <taxon>Neoaves</taxon>
        <taxon>Telluraves</taxon>
        <taxon>Australaves</taxon>
        <taxon>Passeriformes</taxon>
        <taxon>Pittidae</taxon>
        <taxon>Pitta</taxon>
    </lineage>
</organism>
<feature type="domain" description="Reverse transcriptase thumb" evidence="7">
    <location>
        <begin position="2"/>
        <end position="49"/>
    </location>
</feature>
<dbReference type="GO" id="GO:0035613">
    <property type="term" value="F:RNA stem-loop binding"/>
    <property type="evidence" value="ECO:0007669"/>
    <property type="project" value="TreeGrafter"/>
</dbReference>
<evidence type="ECO:0000256" key="2">
    <source>
        <dbReference type="ARBA" id="ARBA00022695"/>
    </source>
</evidence>
<keyword evidence="3" id="KW-0540">Nuclease</keyword>